<dbReference type="Pfam" id="PF03840">
    <property type="entry name" value="SecG"/>
    <property type="match status" value="1"/>
</dbReference>
<dbReference type="AlphaFoldDB" id="A0A426U2L6"/>
<evidence type="ECO:0000256" key="1">
    <source>
        <dbReference type="ARBA" id="ARBA00004141"/>
    </source>
</evidence>
<dbReference type="EMBL" id="RSAS01000309">
    <property type="protein sequence ID" value="RRR73873.1"/>
    <property type="molecule type" value="Genomic_DNA"/>
</dbReference>
<evidence type="ECO:0000313" key="10">
    <source>
        <dbReference type="EMBL" id="RRR73873.1"/>
    </source>
</evidence>
<dbReference type="GO" id="GO:0009306">
    <property type="term" value="P:protein secretion"/>
    <property type="evidence" value="ECO:0007669"/>
    <property type="project" value="UniProtKB-UniRule"/>
</dbReference>
<keyword evidence="6 9" id="KW-1133">Transmembrane helix</keyword>
<name>A0A426U2L6_9CHLR</name>
<dbReference type="GO" id="GO:0015450">
    <property type="term" value="F:protein-transporting ATPase activity"/>
    <property type="evidence" value="ECO:0007669"/>
    <property type="project" value="UniProtKB-UniRule"/>
</dbReference>
<dbReference type="InterPro" id="IPR004692">
    <property type="entry name" value="SecG"/>
</dbReference>
<sequence>MELGLYIAILVMSTAIIILVVVQSRSPGMANRDTSSIYRTRRGLEKTLHQATIVLGFFFLLFSLIASLPIF</sequence>
<keyword evidence="4 9" id="KW-0812">Transmembrane</keyword>
<keyword evidence="9" id="KW-1003">Cell membrane</keyword>
<evidence type="ECO:0000256" key="4">
    <source>
        <dbReference type="ARBA" id="ARBA00022692"/>
    </source>
</evidence>
<accession>A0A426U2L6</accession>
<comment type="similarity">
    <text evidence="2 9">Belongs to the SecG family.</text>
</comment>
<protein>
    <recommendedName>
        <fullName evidence="9">Protein-export membrane protein SecG</fullName>
    </recommendedName>
</protein>
<evidence type="ECO:0000256" key="7">
    <source>
        <dbReference type="ARBA" id="ARBA00023010"/>
    </source>
</evidence>
<comment type="caution">
    <text evidence="10">The sequence shown here is derived from an EMBL/GenBank/DDBJ whole genome shotgun (WGS) entry which is preliminary data.</text>
</comment>
<reference evidence="10 11" key="1">
    <citation type="submission" date="2018-12" db="EMBL/GenBank/DDBJ databases">
        <title>Genome Sequence of Candidatus Viridilinea halotolerans isolated from saline sulfide-rich spring.</title>
        <authorList>
            <person name="Grouzdev D.S."/>
            <person name="Burganskaya E.I."/>
            <person name="Krutkina M.S."/>
            <person name="Sukhacheva M.V."/>
            <person name="Gorlenko V.M."/>
        </authorList>
    </citation>
    <scope>NUCLEOTIDE SEQUENCE [LARGE SCALE GENOMIC DNA]</scope>
    <source>
        <strain evidence="10">Chok-6</strain>
    </source>
</reference>
<organism evidence="10 11">
    <name type="scientific">Candidatus Viridilinea halotolerans</name>
    <dbReference type="NCBI Taxonomy" id="2491704"/>
    <lineage>
        <taxon>Bacteria</taxon>
        <taxon>Bacillati</taxon>
        <taxon>Chloroflexota</taxon>
        <taxon>Chloroflexia</taxon>
        <taxon>Chloroflexales</taxon>
        <taxon>Chloroflexineae</taxon>
        <taxon>Oscillochloridaceae</taxon>
        <taxon>Candidatus Viridilinea</taxon>
    </lineage>
</organism>
<evidence type="ECO:0000256" key="8">
    <source>
        <dbReference type="ARBA" id="ARBA00023136"/>
    </source>
</evidence>
<evidence type="ECO:0000256" key="2">
    <source>
        <dbReference type="ARBA" id="ARBA00008445"/>
    </source>
</evidence>
<feature type="transmembrane region" description="Helical" evidence="9">
    <location>
        <begin position="6"/>
        <end position="26"/>
    </location>
</feature>
<keyword evidence="8 9" id="KW-0472">Membrane</keyword>
<proteinExistence type="inferred from homology"/>
<dbReference type="NCBIfam" id="TIGR00810">
    <property type="entry name" value="secG"/>
    <property type="match status" value="1"/>
</dbReference>
<keyword evidence="3 9" id="KW-0813">Transport</keyword>
<dbReference type="GO" id="GO:0005886">
    <property type="term" value="C:plasma membrane"/>
    <property type="evidence" value="ECO:0007669"/>
    <property type="project" value="UniProtKB-SubCell"/>
</dbReference>
<evidence type="ECO:0000256" key="5">
    <source>
        <dbReference type="ARBA" id="ARBA00022927"/>
    </source>
</evidence>
<evidence type="ECO:0000256" key="3">
    <source>
        <dbReference type="ARBA" id="ARBA00022448"/>
    </source>
</evidence>
<dbReference type="Proteomes" id="UP000280307">
    <property type="component" value="Unassembled WGS sequence"/>
</dbReference>
<keyword evidence="5 9" id="KW-0653">Protein transport</keyword>
<gene>
    <name evidence="10" type="primary">secG</name>
    <name evidence="10" type="ORF">EI684_08130</name>
</gene>
<feature type="transmembrane region" description="Helical" evidence="9">
    <location>
        <begin position="47"/>
        <end position="70"/>
    </location>
</feature>
<comment type="function">
    <text evidence="9">Involved in protein export. Participates in an early event of protein translocation.</text>
</comment>
<keyword evidence="7 9" id="KW-0811">Translocation</keyword>
<evidence type="ECO:0000256" key="9">
    <source>
        <dbReference type="RuleBase" id="RU365087"/>
    </source>
</evidence>
<comment type="subcellular location">
    <subcellularLocation>
        <location evidence="9">Cell membrane</location>
        <topology evidence="9">Multi-pass membrane protein</topology>
    </subcellularLocation>
    <subcellularLocation>
        <location evidence="1">Membrane</location>
        <topology evidence="1">Multi-pass membrane protein</topology>
    </subcellularLocation>
</comment>
<evidence type="ECO:0000313" key="11">
    <source>
        <dbReference type="Proteomes" id="UP000280307"/>
    </source>
</evidence>
<evidence type="ECO:0000256" key="6">
    <source>
        <dbReference type="ARBA" id="ARBA00022989"/>
    </source>
</evidence>